<dbReference type="GO" id="GO:0000027">
    <property type="term" value="P:ribosomal large subunit assembly"/>
    <property type="evidence" value="ECO:0007669"/>
    <property type="project" value="UniProtKB-UniRule"/>
</dbReference>
<dbReference type="AlphaFoldDB" id="A0A2M7QJY4"/>
<name>A0A2M7QJY4_9BACT</name>
<evidence type="ECO:0000256" key="5">
    <source>
        <dbReference type="ARBA" id="ARBA00023274"/>
    </source>
</evidence>
<evidence type="ECO:0000256" key="1">
    <source>
        <dbReference type="ARBA" id="ARBA00007698"/>
    </source>
</evidence>
<comment type="function">
    <text evidence="7 8">Binds directly to 23S ribosomal RNA and is necessary for the in vitro assembly process of the 50S ribosomal subunit. It is not involved in the protein synthesizing functions of that subunit.</text>
</comment>
<evidence type="ECO:0000256" key="2">
    <source>
        <dbReference type="ARBA" id="ARBA00022730"/>
    </source>
</evidence>
<dbReference type="GO" id="GO:0019843">
    <property type="term" value="F:rRNA binding"/>
    <property type="evidence" value="ECO:0007669"/>
    <property type="project" value="UniProtKB-UniRule"/>
</dbReference>
<dbReference type="PROSITE" id="PS00937">
    <property type="entry name" value="RIBOSOMAL_L20"/>
    <property type="match status" value="1"/>
</dbReference>
<dbReference type="GO" id="GO:1990904">
    <property type="term" value="C:ribonucleoprotein complex"/>
    <property type="evidence" value="ECO:0007669"/>
    <property type="project" value="UniProtKB-KW"/>
</dbReference>
<dbReference type="PRINTS" id="PR00062">
    <property type="entry name" value="RIBOSOMALL20"/>
</dbReference>
<dbReference type="InterPro" id="IPR035566">
    <property type="entry name" value="Ribosomal_protein_bL20_C"/>
</dbReference>
<comment type="similarity">
    <text evidence="1 7 8">Belongs to the bacterial ribosomal protein bL20 family.</text>
</comment>
<dbReference type="HAMAP" id="MF_00382">
    <property type="entry name" value="Ribosomal_bL20"/>
    <property type="match status" value="1"/>
</dbReference>
<reference evidence="10" key="1">
    <citation type="submission" date="2017-09" db="EMBL/GenBank/DDBJ databases">
        <title>Depth-based differentiation of microbial function through sediment-hosted aquifers and enrichment of novel symbionts in the deep terrestrial subsurface.</title>
        <authorList>
            <person name="Probst A.J."/>
            <person name="Ladd B."/>
            <person name="Jarett J.K."/>
            <person name="Geller-Mcgrath D.E."/>
            <person name="Sieber C.M.K."/>
            <person name="Emerson J.B."/>
            <person name="Anantharaman K."/>
            <person name="Thomas B.C."/>
            <person name="Malmstrom R."/>
            <person name="Stieglmeier M."/>
            <person name="Klingl A."/>
            <person name="Woyke T."/>
            <person name="Ryan C.M."/>
            <person name="Banfield J.F."/>
        </authorList>
    </citation>
    <scope>NUCLEOTIDE SEQUENCE [LARGE SCALE GENOMIC DNA]</scope>
</reference>
<evidence type="ECO:0000313" key="10">
    <source>
        <dbReference type="Proteomes" id="UP000229401"/>
    </source>
</evidence>
<gene>
    <name evidence="7" type="primary">rplT</name>
    <name evidence="9" type="ORF">COY87_01870</name>
</gene>
<evidence type="ECO:0000256" key="3">
    <source>
        <dbReference type="ARBA" id="ARBA00022884"/>
    </source>
</evidence>
<dbReference type="NCBIfam" id="TIGR01032">
    <property type="entry name" value="rplT_bact"/>
    <property type="match status" value="1"/>
</dbReference>
<dbReference type="Pfam" id="PF00453">
    <property type="entry name" value="Ribosomal_L20"/>
    <property type="match status" value="1"/>
</dbReference>
<keyword evidence="5 7" id="KW-0687">Ribonucleoprotein</keyword>
<dbReference type="EMBL" id="PFLI01000065">
    <property type="protein sequence ID" value="PIY72241.1"/>
    <property type="molecule type" value="Genomic_DNA"/>
</dbReference>
<accession>A0A2M7QJY4</accession>
<comment type="caution">
    <text evidence="9">The sequence shown here is derived from an EMBL/GenBank/DDBJ whole genome shotgun (WGS) entry which is preliminary data.</text>
</comment>
<dbReference type="Gene3D" id="6.10.160.10">
    <property type="match status" value="1"/>
</dbReference>
<dbReference type="CDD" id="cd07026">
    <property type="entry name" value="Ribosomal_L20"/>
    <property type="match status" value="1"/>
</dbReference>
<proteinExistence type="inferred from homology"/>
<organism evidence="9 10">
    <name type="scientific">Candidatus Roizmanbacteria bacterium CG_4_10_14_0_8_um_filter_33_9</name>
    <dbReference type="NCBI Taxonomy" id="1974826"/>
    <lineage>
        <taxon>Bacteria</taxon>
        <taxon>Candidatus Roizmaniibacteriota</taxon>
    </lineage>
</organism>
<evidence type="ECO:0000256" key="4">
    <source>
        <dbReference type="ARBA" id="ARBA00022980"/>
    </source>
</evidence>
<dbReference type="Gene3D" id="1.10.1900.20">
    <property type="entry name" value="Ribosomal protein L20"/>
    <property type="match status" value="1"/>
</dbReference>
<dbReference type="SUPFAM" id="SSF74731">
    <property type="entry name" value="Ribosomal protein L20"/>
    <property type="match status" value="1"/>
</dbReference>
<dbReference type="GO" id="GO:0003735">
    <property type="term" value="F:structural constituent of ribosome"/>
    <property type="evidence" value="ECO:0007669"/>
    <property type="project" value="InterPro"/>
</dbReference>
<dbReference type="FunFam" id="1.10.1900.20:FF:000001">
    <property type="entry name" value="50S ribosomal protein L20"/>
    <property type="match status" value="1"/>
</dbReference>
<dbReference type="PANTHER" id="PTHR10986">
    <property type="entry name" value="39S RIBOSOMAL PROTEIN L20"/>
    <property type="match status" value="1"/>
</dbReference>
<evidence type="ECO:0000256" key="8">
    <source>
        <dbReference type="RuleBase" id="RU000560"/>
    </source>
</evidence>
<keyword evidence="3 7" id="KW-0694">RNA-binding</keyword>
<keyword evidence="4 7" id="KW-0689">Ribosomal protein</keyword>
<evidence type="ECO:0000256" key="7">
    <source>
        <dbReference type="HAMAP-Rule" id="MF_00382"/>
    </source>
</evidence>
<protein>
    <recommendedName>
        <fullName evidence="6 7">Large ribosomal subunit protein bL20</fullName>
    </recommendedName>
</protein>
<keyword evidence="2 7" id="KW-0699">rRNA-binding</keyword>
<evidence type="ECO:0000313" key="9">
    <source>
        <dbReference type="EMBL" id="PIY72241.1"/>
    </source>
</evidence>
<sequence>MVRVKGGVHTRRKHKKILDLAKGYWMTRHKQFKKAKEAVLHAGEYAFTGRKENKRNFRTLWIIRLNAALKQFDLKYSKFIHMLTTKKVGVDRKILSQIANEYPSVFAKIVEEVKK</sequence>
<dbReference type="InterPro" id="IPR005813">
    <property type="entry name" value="Ribosomal_bL20"/>
</dbReference>
<dbReference type="GO" id="GO:0006412">
    <property type="term" value="P:translation"/>
    <property type="evidence" value="ECO:0007669"/>
    <property type="project" value="InterPro"/>
</dbReference>
<evidence type="ECO:0000256" key="6">
    <source>
        <dbReference type="ARBA" id="ARBA00035172"/>
    </source>
</evidence>
<dbReference type="Proteomes" id="UP000229401">
    <property type="component" value="Unassembled WGS sequence"/>
</dbReference>
<dbReference type="InterPro" id="IPR049946">
    <property type="entry name" value="RIBOSOMAL_L20_CS"/>
</dbReference>
<dbReference type="GO" id="GO:0005840">
    <property type="term" value="C:ribosome"/>
    <property type="evidence" value="ECO:0007669"/>
    <property type="project" value="UniProtKB-KW"/>
</dbReference>